<reference evidence="2 3" key="1">
    <citation type="submission" date="2017-10" db="EMBL/GenBank/DDBJ databases">
        <title>The new phylogeny of genus Mycobacterium.</title>
        <authorList>
            <person name="Tortoli E."/>
            <person name="Trovato A."/>
            <person name="Cirillo D.M."/>
        </authorList>
    </citation>
    <scope>NUCLEOTIDE SEQUENCE [LARGE SCALE GENOMIC DNA]</scope>
    <source>
        <strain evidence="2 3">CCUG37673</strain>
    </source>
</reference>
<evidence type="ECO:0000313" key="2">
    <source>
        <dbReference type="EMBL" id="PEG39956.1"/>
    </source>
</evidence>
<comment type="caution">
    <text evidence="2">The sequence shown here is derived from an EMBL/GenBank/DDBJ whole genome shotgun (WGS) entry which is preliminary data.</text>
</comment>
<organism evidence="2 3">
    <name type="scientific">Mycolicibacterium agri</name>
    <name type="common">Mycobacterium agri</name>
    <dbReference type="NCBI Taxonomy" id="36811"/>
    <lineage>
        <taxon>Bacteria</taxon>
        <taxon>Bacillati</taxon>
        <taxon>Actinomycetota</taxon>
        <taxon>Actinomycetes</taxon>
        <taxon>Mycobacteriales</taxon>
        <taxon>Mycobacteriaceae</taxon>
        <taxon>Mycolicibacterium</taxon>
    </lineage>
</organism>
<feature type="compositionally biased region" description="Acidic residues" evidence="1">
    <location>
        <begin position="90"/>
        <end position="124"/>
    </location>
</feature>
<protein>
    <submittedName>
        <fullName evidence="2">Uncharacterized protein</fullName>
    </submittedName>
</protein>
<accession>A0A2A7N7X5</accession>
<keyword evidence="3" id="KW-1185">Reference proteome</keyword>
<name>A0A2A7N7X5_MYCAG</name>
<proteinExistence type="predicted"/>
<evidence type="ECO:0000313" key="3">
    <source>
        <dbReference type="Proteomes" id="UP000220914"/>
    </source>
</evidence>
<dbReference type="Proteomes" id="UP000220914">
    <property type="component" value="Unassembled WGS sequence"/>
</dbReference>
<dbReference type="AlphaFoldDB" id="A0A2A7N7X5"/>
<dbReference type="EMBL" id="PDCP01000012">
    <property type="protein sequence ID" value="PEG39956.1"/>
    <property type="molecule type" value="Genomic_DNA"/>
</dbReference>
<sequence>MDHNSTRATAPKPLSSPHEKLALMAFKVRFSGQGQFQDYGDDDGFEFLDGGVLAIHFGDEEKWSEYHPPAMWEQVTADPEHLPGLNSPYVDEDDEEDDEDEDYDDEYEDDVYEADYEDEDDDED</sequence>
<evidence type="ECO:0000256" key="1">
    <source>
        <dbReference type="SAM" id="MobiDB-lite"/>
    </source>
</evidence>
<feature type="region of interest" description="Disordered" evidence="1">
    <location>
        <begin position="76"/>
        <end position="124"/>
    </location>
</feature>
<gene>
    <name evidence="2" type="ORF">CQY20_08670</name>
</gene>